<evidence type="ECO:0000313" key="16">
    <source>
        <dbReference type="Ensembl" id="ENSORLP00000000866.2"/>
    </source>
</evidence>
<dbReference type="AlphaFoldDB" id="H2L510"/>
<evidence type="ECO:0000256" key="3">
    <source>
        <dbReference type="ARBA" id="ARBA00022692"/>
    </source>
</evidence>
<feature type="compositionally biased region" description="Polar residues" evidence="13">
    <location>
        <begin position="1"/>
        <end position="10"/>
    </location>
</feature>
<evidence type="ECO:0000256" key="8">
    <source>
        <dbReference type="ARBA" id="ARBA00023170"/>
    </source>
</evidence>
<evidence type="ECO:0000256" key="9">
    <source>
        <dbReference type="ARBA" id="ARBA00023180"/>
    </source>
</evidence>
<reference evidence="16" key="2">
    <citation type="submission" date="2025-08" db="UniProtKB">
        <authorList>
            <consortium name="Ensembl"/>
        </authorList>
    </citation>
    <scope>IDENTIFICATION</scope>
    <source>
        <strain evidence="16">Hd-rR</strain>
    </source>
</reference>
<dbReference type="Gene3D" id="1.20.1070.10">
    <property type="entry name" value="Rhodopsin 7-helix transmembrane proteins"/>
    <property type="match status" value="1"/>
</dbReference>
<dbReference type="SUPFAM" id="SSF81321">
    <property type="entry name" value="Family A G protein-coupled receptor-like"/>
    <property type="match status" value="1"/>
</dbReference>
<keyword evidence="4 14" id="KW-1133">Transmembrane helix</keyword>
<dbReference type="SMART" id="SM01381">
    <property type="entry name" value="7TM_GPCR_Srsx"/>
    <property type="match status" value="1"/>
</dbReference>
<dbReference type="STRING" id="8090.ENSORLP00000000866"/>
<evidence type="ECO:0000256" key="6">
    <source>
        <dbReference type="ARBA" id="ARBA00023136"/>
    </source>
</evidence>
<dbReference type="Bgee" id="ENSORLG00000000704">
    <property type="expression patterns" value="Expressed in testis and 8 other cell types or tissues"/>
</dbReference>
<proteinExistence type="inferred from homology"/>
<feature type="transmembrane region" description="Helical" evidence="14">
    <location>
        <begin position="126"/>
        <end position="147"/>
    </location>
</feature>
<reference evidence="16 17" key="1">
    <citation type="journal article" date="2007" name="Nature">
        <title>The medaka draft genome and insights into vertebrate genome evolution.</title>
        <authorList>
            <person name="Kasahara M."/>
            <person name="Naruse K."/>
            <person name="Sasaki S."/>
            <person name="Nakatani Y."/>
            <person name="Qu W."/>
            <person name="Ahsan B."/>
            <person name="Yamada T."/>
            <person name="Nagayasu Y."/>
            <person name="Doi K."/>
            <person name="Kasai Y."/>
            <person name="Jindo T."/>
            <person name="Kobayashi D."/>
            <person name="Shimada A."/>
            <person name="Toyoda A."/>
            <person name="Kuroki Y."/>
            <person name="Fujiyama A."/>
            <person name="Sasaki T."/>
            <person name="Shimizu A."/>
            <person name="Asakawa S."/>
            <person name="Shimizu N."/>
            <person name="Hashimoto S."/>
            <person name="Yang J."/>
            <person name="Lee Y."/>
            <person name="Matsushima K."/>
            <person name="Sugano S."/>
            <person name="Sakaizumi M."/>
            <person name="Narita T."/>
            <person name="Ohishi K."/>
            <person name="Haga S."/>
            <person name="Ohta F."/>
            <person name="Nomoto H."/>
            <person name="Nogata K."/>
            <person name="Morishita T."/>
            <person name="Endo T."/>
            <person name="Shin-I T."/>
            <person name="Takeda H."/>
            <person name="Morishita S."/>
            <person name="Kohara Y."/>
        </authorList>
    </citation>
    <scope>NUCLEOTIDE SEQUENCE [LARGE SCALE GENOMIC DNA]</scope>
    <source>
        <strain evidence="16 17">Hd-rR</strain>
    </source>
</reference>
<accession>H2L510</accession>
<evidence type="ECO:0000313" key="17">
    <source>
        <dbReference type="Proteomes" id="UP000001038"/>
    </source>
</evidence>
<feature type="transmembrane region" description="Helical" evidence="14">
    <location>
        <begin position="89"/>
        <end position="114"/>
    </location>
</feature>
<keyword evidence="6 14" id="KW-0472">Membrane</keyword>
<evidence type="ECO:0000256" key="1">
    <source>
        <dbReference type="ARBA" id="ARBA00004651"/>
    </source>
</evidence>
<evidence type="ECO:0000256" key="4">
    <source>
        <dbReference type="ARBA" id="ARBA00022989"/>
    </source>
</evidence>
<dbReference type="PANTHER" id="PTHR24248:SF17">
    <property type="entry name" value="ALPHA-1B ADRENERGIC RECEPTOR"/>
    <property type="match status" value="1"/>
</dbReference>
<dbReference type="GO" id="GO:0004937">
    <property type="term" value="F:alpha1-adrenergic receptor activity"/>
    <property type="evidence" value="ECO:0000318"/>
    <property type="project" value="GO_Central"/>
</dbReference>
<dbReference type="PRINTS" id="PR00237">
    <property type="entry name" value="GPCRRHODOPSN"/>
</dbReference>
<feature type="transmembrane region" description="Helical" evidence="14">
    <location>
        <begin position="168"/>
        <end position="188"/>
    </location>
</feature>
<evidence type="ECO:0000256" key="2">
    <source>
        <dbReference type="ARBA" id="ARBA00022475"/>
    </source>
</evidence>
<dbReference type="Ensembl" id="ENSORLT00000000867.2">
    <property type="protein sequence ID" value="ENSORLP00000000866.2"/>
    <property type="gene ID" value="ENSORLG00000000704.2"/>
</dbReference>
<feature type="transmembrane region" description="Helical" evidence="14">
    <location>
        <begin position="56"/>
        <end position="77"/>
    </location>
</feature>
<dbReference type="Pfam" id="PF00001">
    <property type="entry name" value="7tm_1"/>
    <property type="match status" value="1"/>
</dbReference>
<organism evidence="16 17">
    <name type="scientific">Oryzias latipes</name>
    <name type="common">Japanese rice fish</name>
    <name type="synonym">Japanese killifish</name>
    <dbReference type="NCBI Taxonomy" id="8090"/>
    <lineage>
        <taxon>Eukaryota</taxon>
        <taxon>Metazoa</taxon>
        <taxon>Chordata</taxon>
        <taxon>Craniata</taxon>
        <taxon>Vertebrata</taxon>
        <taxon>Euteleostomi</taxon>
        <taxon>Actinopterygii</taxon>
        <taxon>Neopterygii</taxon>
        <taxon>Teleostei</taxon>
        <taxon>Neoteleostei</taxon>
        <taxon>Acanthomorphata</taxon>
        <taxon>Ovalentaria</taxon>
        <taxon>Atherinomorphae</taxon>
        <taxon>Beloniformes</taxon>
        <taxon>Adrianichthyidae</taxon>
        <taxon>Oryziinae</taxon>
        <taxon>Oryzias</taxon>
    </lineage>
</organism>
<sequence length="543" mass="60395">MSLWTNNNGSFPDLFAGTQTPMPDSNSSNRTNGSSQQRDPRAAVALDLSRAVPVGMVLASFIAFAIAGNILVILSVVCNRHLRSPTNYFIINLAIADLLLSTTVLPVSATLEVLDYWVFGRIFCDIWAAVDVLCCTASIMSLCVISIDRYIGVRYPLQYPMIVTKRRALLAMLGVWILSFVISIGPLLGWKEPPSQDDTVCLITAEPFYALFSSLGSFYIPLGVILAMYCRVYVVAKRTTRNLEAGMMKDRAENSNELTLRIHCRNQQIQELCTQGGGGASSGRSALTVKLLKFSREKKAAKTLGVVVGMFILCWLPFFLVLPIGSISSSLRPPETLFKVIFWLGYFNSCLNPIIYPCYSREFKQVSTLSRSKQGLHPDPALPLEEPAAPRLAGLLQLPRPTRLQQLLLPERQPADLVLRQRQPPLLHLQAPPAAMALLPETSPPRKRGAQSAFEPELIRSETSQDSLVGWPRPQTLCPDRRVIDLSDTSVEQVDPPRADNEELKPQTNESESQLCWKNVFVVFHCNSNENRSIYVFLSVKQL</sequence>
<evidence type="ECO:0000256" key="10">
    <source>
        <dbReference type="ARBA" id="ARBA00023224"/>
    </source>
</evidence>
<evidence type="ECO:0000256" key="13">
    <source>
        <dbReference type="SAM" id="MobiDB-lite"/>
    </source>
</evidence>
<evidence type="ECO:0000256" key="7">
    <source>
        <dbReference type="ARBA" id="ARBA00023139"/>
    </source>
</evidence>
<dbReference type="InterPro" id="IPR000276">
    <property type="entry name" value="GPCR_Rhodpsn"/>
</dbReference>
<evidence type="ECO:0000256" key="14">
    <source>
        <dbReference type="SAM" id="Phobius"/>
    </source>
</evidence>
<evidence type="ECO:0000256" key="11">
    <source>
        <dbReference type="ARBA" id="ARBA00023288"/>
    </source>
</evidence>
<keyword evidence="2" id="KW-1003">Cell membrane</keyword>
<dbReference type="PANTHER" id="PTHR24248">
    <property type="entry name" value="ADRENERGIC RECEPTOR-RELATED G-PROTEIN COUPLED RECEPTOR"/>
    <property type="match status" value="1"/>
</dbReference>
<feature type="region of interest" description="Disordered" evidence="13">
    <location>
        <begin position="489"/>
        <end position="509"/>
    </location>
</feature>
<gene>
    <name evidence="16" type="primary">LOC101159125</name>
</gene>
<reference evidence="16" key="3">
    <citation type="submission" date="2025-09" db="UniProtKB">
        <authorList>
            <consortium name="Ensembl"/>
        </authorList>
    </citation>
    <scope>IDENTIFICATION</scope>
    <source>
        <strain evidence="16">Hd-rR</strain>
    </source>
</reference>
<keyword evidence="7" id="KW-0564">Palmitate</keyword>
<evidence type="ECO:0000256" key="12">
    <source>
        <dbReference type="RuleBase" id="RU000688"/>
    </source>
</evidence>
<keyword evidence="10 12" id="KW-0807">Transducer</keyword>
<dbReference type="GO" id="GO:0007200">
    <property type="term" value="P:phospholipase C-activating G protein-coupled receptor signaling pathway"/>
    <property type="evidence" value="ECO:0000318"/>
    <property type="project" value="GO_Central"/>
</dbReference>
<protein>
    <recommendedName>
        <fullName evidence="15">G-protein coupled receptors family 1 profile domain-containing protein</fullName>
    </recommendedName>
</protein>
<dbReference type="GO" id="GO:0007204">
    <property type="term" value="P:positive regulation of cytosolic calcium ion concentration"/>
    <property type="evidence" value="ECO:0000318"/>
    <property type="project" value="GO_Central"/>
</dbReference>
<evidence type="ECO:0000256" key="5">
    <source>
        <dbReference type="ARBA" id="ARBA00023040"/>
    </source>
</evidence>
<keyword evidence="17" id="KW-1185">Reference proteome</keyword>
<dbReference type="eggNOG" id="KOG3656">
    <property type="taxonomic scope" value="Eukaryota"/>
</dbReference>
<dbReference type="GO" id="GO:0071880">
    <property type="term" value="P:adenylate cyclase-activating adrenergic receptor signaling pathway"/>
    <property type="evidence" value="ECO:0000318"/>
    <property type="project" value="GO_Central"/>
</dbReference>
<feature type="compositionally biased region" description="Polar residues" evidence="13">
    <location>
        <begin position="17"/>
        <end position="37"/>
    </location>
</feature>
<dbReference type="GO" id="GO:0005886">
    <property type="term" value="C:plasma membrane"/>
    <property type="evidence" value="ECO:0000318"/>
    <property type="project" value="GO_Central"/>
</dbReference>
<feature type="domain" description="G-protein coupled receptors family 1 profile" evidence="15">
    <location>
        <begin position="68"/>
        <end position="356"/>
    </location>
</feature>
<keyword evidence="9" id="KW-0325">Glycoprotein</keyword>
<dbReference type="HOGENOM" id="CLU_009579_11_6_1"/>
<evidence type="ECO:0000259" key="15">
    <source>
        <dbReference type="PROSITE" id="PS50262"/>
    </source>
</evidence>
<keyword evidence="5 12" id="KW-0297">G-protein coupled receptor</keyword>
<dbReference type="InParanoid" id="H2L510"/>
<dbReference type="GeneTree" id="ENSGT00940000156944"/>
<feature type="transmembrane region" description="Helical" evidence="14">
    <location>
        <begin position="208"/>
        <end position="234"/>
    </location>
</feature>
<keyword evidence="11" id="KW-0449">Lipoprotein</keyword>
<keyword evidence="3 12" id="KW-0812">Transmembrane</keyword>
<feature type="transmembrane region" description="Helical" evidence="14">
    <location>
        <begin position="340"/>
        <end position="359"/>
    </location>
</feature>
<dbReference type="PROSITE" id="PS50262">
    <property type="entry name" value="G_PROTEIN_RECEP_F1_2"/>
    <property type="match status" value="1"/>
</dbReference>
<dbReference type="InterPro" id="IPR017452">
    <property type="entry name" value="GPCR_Rhodpsn_7TM"/>
</dbReference>
<comment type="similarity">
    <text evidence="12">Belongs to the G-protein coupled receptor 1 family.</text>
</comment>
<keyword evidence="8 12" id="KW-0675">Receptor</keyword>
<feature type="compositionally biased region" description="Basic and acidic residues" evidence="13">
    <location>
        <begin position="495"/>
        <end position="505"/>
    </location>
</feature>
<comment type="subcellular location">
    <subcellularLocation>
        <location evidence="1">Cell membrane</location>
        <topology evidence="1">Multi-pass membrane protein</topology>
    </subcellularLocation>
</comment>
<dbReference type="PROSITE" id="PS00237">
    <property type="entry name" value="G_PROTEIN_RECEP_F1_1"/>
    <property type="match status" value="1"/>
</dbReference>
<dbReference type="Proteomes" id="UP000001038">
    <property type="component" value="Chromosome 14"/>
</dbReference>
<name>H2L510_ORYLA</name>
<dbReference type="GO" id="GO:0043410">
    <property type="term" value="P:positive regulation of MAPK cascade"/>
    <property type="evidence" value="ECO:0000318"/>
    <property type="project" value="GO_Central"/>
</dbReference>
<dbReference type="FunFam" id="1.20.1070.10:FF:000027">
    <property type="entry name" value="alpha-1A adrenergic receptor"/>
    <property type="match status" value="1"/>
</dbReference>
<feature type="region of interest" description="Disordered" evidence="13">
    <location>
        <begin position="1"/>
        <end position="39"/>
    </location>
</feature>
<dbReference type="GO" id="GO:0007267">
    <property type="term" value="P:cell-cell signaling"/>
    <property type="evidence" value="ECO:0000318"/>
    <property type="project" value="GO_Central"/>
</dbReference>
<feature type="transmembrane region" description="Helical" evidence="14">
    <location>
        <begin position="300"/>
        <end position="320"/>
    </location>
</feature>